<organism evidence="1 2">
    <name type="scientific">Peronosclerospora sorghi</name>
    <dbReference type="NCBI Taxonomy" id="230839"/>
    <lineage>
        <taxon>Eukaryota</taxon>
        <taxon>Sar</taxon>
        <taxon>Stramenopiles</taxon>
        <taxon>Oomycota</taxon>
        <taxon>Peronosporomycetes</taxon>
        <taxon>Peronosporales</taxon>
        <taxon>Peronosporaceae</taxon>
        <taxon>Peronosclerospora</taxon>
    </lineage>
</organism>
<accession>A0ACC0W087</accession>
<evidence type="ECO:0000313" key="2">
    <source>
        <dbReference type="Proteomes" id="UP001163321"/>
    </source>
</evidence>
<gene>
    <name evidence="1" type="ORF">PsorP6_009729</name>
</gene>
<protein>
    <submittedName>
        <fullName evidence="1">Uncharacterized protein</fullName>
    </submittedName>
</protein>
<keyword evidence="2" id="KW-1185">Reference proteome</keyword>
<proteinExistence type="predicted"/>
<dbReference type="EMBL" id="CM047584">
    <property type="protein sequence ID" value="KAI9911518.1"/>
    <property type="molecule type" value="Genomic_DNA"/>
</dbReference>
<dbReference type="Proteomes" id="UP001163321">
    <property type="component" value="Chromosome 5"/>
</dbReference>
<reference evidence="1 2" key="1">
    <citation type="journal article" date="2022" name="bioRxiv">
        <title>The genome of the oomycete Peronosclerospora sorghi, a cosmopolitan pathogen of maize and sorghum, is inflated with dispersed pseudogenes.</title>
        <authorList>
            <person name="Fletcher K."/>
            <person name="Martin F."/>
            <person name="Isakeit T."/>
            <person name="Cavanaugh K."/>
            <person name="Magill C."/>
            <person name="Michelmore R."/>
        </authorList>
    </citation>
    <scope>NUCLEOTIDE SEQUENCE [LARGE SCALE GENOMIC DNA]</scope>
    <source>
        <strain evidence="1">P6</strain>
    </source>
</reference>
<comment type="caution">
    <text evidence="1">The sequence shown here is derived from an EMBL/GenBank/DDBJ whole genome shotgun (WGS) entry which is preliminary data.</text>
</comment>
<evidence type="ECO:0000313" key="1">
    <source>
        <dbReference type="EMBL" id="KAI9911518.1"/>
    </source>
</evidence>
<name>A0ACC0W087_9STRA</name>
<sequence length="62" mass="6957">MTREFFRFCKNARASLDRALEFLEQVETTMTSQVARSAEALGARADSALVGFLARMGFHVFP</sequence>